<feature type="binding site" evidence="6">
    <location>
        <begin position="21"/>
        <end position="22"/>
    </location>
    <ligand>
        <name>substrate</name>
    </ligand>
</feature>
<gene>
    <name evidence="8" type="ORF">A2765_06225</name>
</gene>
<feature type="active site" description="Tele-phosphohistidine intermediate" evidence="5">
    <location>
        <position position="9"/>
    </location>
</feature>
<comment type="similarity">
    <text evidence="1">Belongs to the phosphoglycerate mutase family. BPG-dependent PGAM subfamily.</text>
</comment>
<accession>A0A1F6D8C6</accession>
<dbReference type="SMART" id="SM00855">
    <property type="entry name" value="PGAM"/>
    <property type="match status" value="1"/>
</dbReference>
<evidence type="ECO:0000256" key="3">
    <source>
        <dbReference type="ARBA" id="ARBA00023152"/>
    </source>
</evidence>
<evidence type="ECO:0000256" key="2">
    <source>
        <dbReference type="ARBA" id="ARBA00012028"/>
    </source>
</evidence>
<organism evidence="8 9">
    <name type="scientific">Candidatus Kaiserbacteria bacterium RIFCSPHIGHO2_01_FULL_56_24</name>
    <dbReference type="NCBI Taxonomy" id="1798487"/>
    <lineage>
        <taxon>Bacteria</taxon>
        <taxon>Candidatus Kaiseribacteriota</taxon>
    </lineage>
</organism>
<evidence type="ECO:0000256" key="5">
    <source>
        <dbReference type="PIRSR" id="PIRSR613078-1"/>
    </source>
</evidence>
<evidence type="ECO:0000256" key="4">
    <source>
        <dbReference type="ARBA" id="ARBA00023235"/>
    </source>
</evidence>
<dbReference type="InterPro" id="IPR029033">
    <property type="entry name" value="His_PPase_superfam"/>
</dbReference>
<evidence type="ECO:0000313" key="8">
    <source>
        <dbReference type="EMBL" id="OGG57704.1"/>
    </source>
</evidence>
<dbReference type="SUPFAM" id="SSF53254">
    <property type="entry name" value="Phosphoglycerate mutase-like"/>
    <property type="match status" value="1"/>
</dbReference>
<feature type="binding site" evidence="6">
    <location>
        <position position="96"/>
    </location>
    <ligand>
        <name>substrate</name>
    </ligand>
</feature>
<protein>
    <recommendedName>
        <fullName evidence="2">phosphoglycerate mutase (2,3-diphosphoglycerate-dependent)</fullName>
        <ecNumber evidence="2">5.4.2.11</ecNumber>
    </recommendedName>
</protein>
<proteinExistence type="inferred from homology"/>
<evidence type="ECO:0000256" key="7">
    <source>
        <dbReference type="PIRSR" id="PIRSR613078-3"/>
    </source>
</evidence>
<dbReference type="AlphaFoldDB" id="A0A1F6D8C6"/>
<dbReference type="Proteomes" id="UP000176377">
    <property type="component" value="Unassembled WGS sequence"/>
</dbReference>
<keyword evidence="3" id="KW-0324">Glycolysis</keyword>
<feature type="binding site" evidence="6">
    <location>
        <begin position="85"/>
        <end position="88"/>
    </location>
    <ligand>
        <name>substrate</name>
    </ligand>
</feature>
<dbReference type="PANTHER" id="PTHR11931">
    <property type="entry name" value="PHOSPHOGLYCERATE MUTASE"/>
    <property type="match status" value="1"/>
</dbReference>
<dbReference type="Pfam" id="PF00300">
    <property type="entry name" value="His_Phos_1"/>
    <property type="match status" value="1"/>
</dbReference>
<evidence type="ECO:0000256" key="6">
    <source>
        <dbReference type="PIRSR" id="PIRSR613078-2"/>
    </source>
</evidence>
<dbReference type="GO" id="GO:0004619">
    <property type="term" value="F:phosphoglycerate mutase activity"/>
    <property type="evidence" value="ECO:0007669"/>
    <property type="project" value="UniProtKB-EC"/>
</dbReference>
<keyword evidence="4" id="KW-0413">Isomerase</keyword>
<dbReference type="InterPro" id="IPR013078">
    <property type="entry name" value="His_Pase_superF_clade-1"/>
</dbReference>
<evidence type="ECO:0000313" key="9">
    <source>
        <dbReference type="Proteomes" id="UP000176377"/>
    </source>
</evidence>
<name>A0A1F6D8C6_9BACT</name>
<sequence length="209" mass="23911">MAYLILVRHARSEWNAKGIWTGWHDVGLSDHAEAEVSMLAKQMPPHEIHATHTSMLRRAQETMRMLKERLGLTHLPTHAHEALNERDYGIYTGRNKWDVRDEIGEDAFRKMRRGWDHPIPEGETLKDVHARVVPLYESVIAPELAAGKNVLIVAHGNSLRALMKHLEDLSEDEVARLEIGIAEARIYRIEDGRVISHEMKTQEPETGNI</sequence>
<feature type="binding site" evidence="6">
    <location>
        <position position="58"/>
    </location>
    <ligand>
        <name>substrate</name>
    </ligand>
</feature>
<feature type="binding site" evidence="6">
    <location>
        <begin position="156"/>
        <end position="157"/>
    </location>
    <ligand>
        <name>substrate</name>
    </ligand>
</feature>
<dbReference type="EMBL" id="MFLA01000047">
    <property type="protein sequence ID" value="OGG57704.1"/>
    <property type="molecule type" value="Genomic_DNA"/>
</dbReference>
<feature type="binding site" evidence="6">
    <location>
        <begin position="8"/>
        <end position="15"/>
    </location>
    <ligand>
        <name>substrate</name>
    </ligand>
</feature>
<dbReference type="PIRSF" id="PIRSF000709">
    <property type="entry name" value="6PFK_2-Ptase"/>
    <property type="match status" value="1"/>
</dbReference>
<dbReference type="GO" id="GO:0006096">
    <property type="term" value="P:glycolytic process"/>
    <property type="evidence" value="ECO:0007669"/>
    <property type="project" value="UniProtKB-KW"/>
</dbReference>
<dbReference type="EC" id="5.4.2.11" evidence="2"/>
<feature type="binding site" evidence="6">
    <location>
        <begin position="112"/>
        <end position="113"/>
    </location>
    <ligand>
        <name>substrate</name>
    </ligand>
</feature>
<dbReference type="InterPro" id="IPR005952">
    <property type="entry name" value="Phosphogly_mut1"/>
</dbReference>
<feature type="active site" description="Proton donor/acceptor" evidence="5">
    <location>
        <position position="85"/>
    </location>
</feature>
<comment type="caution">
    <text evidence="8">The sequence shown here is derived from an EMBL/GenBank/DDBJ whole genome shotgun (WGS) entry which is preliminary data.</text>
</comment>
<dbReference type="CDD" id="cd07067">
    <property type="entry name" value="HP_PGM_like"/>
    <property type="match status" value="1"/>
</dbReference>
<dbReference type="Gene3D" id="3.40.50.1240">
    <property type="entry name" value="Phosphoglycerate mutase-like"/>
    <property type="match status" value="1"/>
</dbReference>
<reference evidence="8 9" key="1">
    <citation type="journal article" date="2016" name="Nat. Commun.">
        <title>Thousands of microbial genomes shed light on interconnected biogeochemical processes in an aquifer system.</title>
        <authorList>
            <person name="Anantharaman K."/>
            <person name="Brown C.T."/>
            <person name="Hug L.A."/>
            <person name="Sharon I."/>
            <person name="Castelle C.J."/>
            <person name="Probst A.J."/>
            <person name="Thomas B.C."/>
            <person name="Singh A."/>
            <person name="Wilkins M.J."/>
            <person name="Karaoz U."/>
            <person name="Brodie E.L."/>
            <person name="Williams K.H."/>
            <person name="Hubbard S.S."/>
            <person name="Banfield J.F."/>
        </authorList>
    </citation>
    <scope>NUCLEOTIDE SEQUENCE [LARGE SCALE GENOMIC DNA]</scope>
</reference>
<feature type="site" description="Transition state stabilizer" evidence="7">
    <location>
        <position position="155"/>
    </location>
</feature>
<dbReference type="NCBIfam" id="TIGR01258">
    <property type="entry name" value="pgm_1"/>
    <property type="match status" value="1"/>
</dbReference>
<evidence type="ECO:0000256" key="1">
    <source>
        <dbReference type="ARBA" id="ARBA00006717"/>
    </source>
</evidence>